<sequence length="137" mass="15908">MKTKSNLARGLRNNNPGNIRLSKQPWRGEVRPGRDQSFCTFQTIEYGYRALLKLLRNYRLKHSCRTVRQMIERWAPPSENNTEAYIRTVCKRTGMLETYAVNIDSKREMCKLAEAISYQENGVAGHMPDIEAGWELL</sequence>
<dbReference type="Proteomes" id="UP000279860">
    <property type="component" value="Unassembled WGS sequence"/>
</dbReference>
<evidence type="ECO:0000256" key="1">
    <source>
        <dbReference type="SAM" id="MobiDB-lite"/>
    </source>
</evidence>
<accession>A0A3P1YW31</accession>
<comment type="caution">
    <text evidence="2">The sequence shown here is derived from an EMBL/GenBank/DDBJ whole genome shotgun (WGS) entry which is preliminary data.</text>
</comment>
<evidence type="ECO:0000313" key="2">
    <source>
        <dbReference type="EMBL" id="RRD75271.1"/>
    </source>
</evidence>
<gene>
    <name evidence="2" type="ORF">EII41_06980</name>
</gene>
<evidence type="ECO:0000313" key="3">
    <source>
        <dbReference type="Proteomes" id="UP000279860"/>
    </source>
</evidence>
<reference evidence="2 3" key="1">
    <citation type="submission" date="2018-11" db="EMBL/GenBank/DDBJ databases">
        <title>Genomes From Bacteria Associated with the Canine Oral Cavity: a Test Case for Automated Genome-Based Taxonomic Assignment.</title>
        <authorList>
            <person name="Coil D.A."/>
            <person name="Jospin G."/>
            <person name="Darling A.E."/>
            <person name="Wallis C."/>
            <person name="Davis I.J."/>
            <person name="Harris S."/>
            <person name="Eisen J.A."/>
            <person name="Holcombe L.J."/>
            <person name="O'Flynn C."/>
        </authorList>
    </citation>
    <scope>NUCLEOTIDE SEQUENCE [LARGE SCALE GENOMIC DNA]</scope>
    <source>
        <strain evidence="2 3">OH1426_COT-023</strain>
    </source>
</reference>
<dbReference type="AlphaFoldDB" id="A0A3P1YW31"/>
<protein>
    <submittedName>
        <fullName evidence="2">Structural protein P5</fullName>
    </submittedName>
</protein>
<feature type="compositionally biased region" description="Polar residues" evidence="1">
    <location>
        <begin position="1"/>
        <end position="17"/>
    </location>
</feature>
<feature type="region of interest" description="Disordered" evidence="1">
    <location>
        <begin position="1"/>
        <end position="28"/>
    </location>
</feature>
<name>A0A3P1YW31_TANFO</name>
<proteinExistence type="predicted"/>
<dbReference type="EMBL" id="RQYN01000021">
    <property type="protein sequence ID" value="RRD75271.1"/>
    <property type="molecule type" value="Genomic_DNA"/>
</dbReference>
<organism evidence="2 3">
    <name type="scientific">Tannerella forsythia</name>
    <name type="common">Bacteroides forsythus</name>
    <dbReference type="NCBI Taxonomy" id="28112"/>
    <lineage>
        <taxon>Bacteria</taxon>
        <taxon>Pseudomonadati</taxon>
        <taxon>Bacteroidota</taxon>
        <taxon>Bacteroidia</taxon>
        <taxon>Bacteroidales</taxon>
        <taxon>Tannerellaceae</taxon>
        <taxon>Tannerella</taxon>
    </lineage>
</organism>